<evidence type="ECO:0000256" key="1">
    <source>
        <dbReference type="SAM" id="MobiDB-lite"/>
    </source>
</evidence>
<proteinExistence type="predicted"/>
<dbReference type="Proteomes" id="UP001523369">
    <property type="component" value="Unassembled WGS sequence"/>
</dbReference>
<dbReference type="EMBL" id="JAMYJR010000020">
    <property type="protein sequence ID" value="MCO8272684.1"/>
    <property type="molecule type" value="Genomic_DNA"/>
</dbReference>
<dbReference type="RefSeq" id="WP_253238779.1">
    <property type="nucleotide sequence ID" value="NZ_JAMYJR010000020.1"/>
</dbReference>
<sequence>MKIVDRMRALVDGPLPSVAPPVFVAAASPVEALRAARSVLEADQVLAEPPALDWPAILAAHHAEPFERIALRAVAGRGDCPAELLRTTPFDVALTRGRAPSSPPRQEAVPREVVFAALARIGEVRPTFFGEVTTSVSVDEMITATTRFDLLVRARPGLFWPAVGRQVRPALGRSPSRWLAAAANLPTHRGSLRGFLRKLDDTVPDPLTVNLHLLAQAPDAVIAAILDSWDDETLEQLAGADLVQRGLRAGARPRYMFGWWRPRLNDDHDHMTLWPAIGGAILEGDITLQAEKRLALRRRLVWSRPVDGSWTRRGERRPAPQWTGGNAPADRDPATDLVAELRSCRTALQAEAVLCATLPDDAEPDWPELTAAHRARPLPSGVVRALADRPGFPAALLDALADHHLTELFEHHHGAARTALRRLPWNRIDLSPTFTRVVPAITNGTLTPADIVALAHPARDVLDWMLIDRPPRSPDPDLHPRAATQHNRIRLAREAVTTELTRRLTGVAVNWADVATRLPTFNGTVCELIDHASTEVRQARTKKPPTTARCRCPATVTSSPPSVTCR</sequence>
<name>A0ABT1DPC3_9ACTN</name>
<organism evidence="2 3">
    <name type="scientific">Paractinoplanes aksuensis</name>
    <dbReference type="NCBI Taxonomy" id="2939490"/>
    <lineage>
        <taxon>Bacteria</taxon>
        <taxon>Bacillati</taxon>
        <taxon>Actinomycetota</taxon>
        <taxon>Actinomycetes</taxon>
        <taxon>Micromonosporales</taxon>
        <taxon>Micromonosporaceae</taxon>
        <taxon>Paractinoplanes</taxon>
    </lineage>
</organism>
<protein>
    <submittedName>
        <fullName evidence="2">Uncharacterized protein</fullName>
    </submittedName>
</protein>
<feature type="region of interest" description="Disordered" evidence="1">
    <location>
        <begin position="310"/>
        <end position="332"/>
    </location>
</feature>
<keyword evidence="3" id="KW-1185">Reference proteome</keyword>
<evidence type="ECO:0000313" key="3">
    <source>
        <dbReference type="Proteomes" id="UP001523369"/>
    </source>
</evidence>
<evidence type="ECO:0000313" key="2">
    <source>
        <dbReference type="EMBL" id="MCO8272684.1"/>
    </source>
</evidence>
<accession>A0ABT1DPC3</accession>
<reference evidence="2 3" key="1">
    <citation type="submission" date="2022-06" db="EMBL/GenBank/DDBJ databases">
        <title>New Species of the Genus Actinoplanes, ActinopZanes ferrugineus.</title>
        <authorList>
            <person name="Ding P."/>
        </authorList>
    </citation>
    <scope>NUCLEOTIDE SEQUENCE [LARGE SCALE GENOMIC DNA]</scope>
    <source>
        <strain evidence="2 3">TRM88003</strain>
    </source>
</reference>
<gene>
    <name evidence="2" type="ORF">M1L60_18995</name>
</gene>
<comment type="caution">
    <text evidence="2">The sequence shown here is derived from an EMBL/GenBank/DDBJ whole genome shotgun (WGS) entry which is preliminary data.</text>
</comment>